<dbReference type="EMBL" id="JBFOLK010000007">
    <property type="protein sequence ID" value="KAL2498957.1"/>
    <property type="molecule type" value="Genomic_DNA"/>
</dbReference>
<evidence type="ECO:0000313" key="4">
    <source>
        <dbReference type="Proteomes" id="UP001604336"/>
    </source>
</evidence>
<protein>
    <recommendedName>
        <fullName evidence="5">Reverse transcriptase domain-containing protein</fullName>
    </recommendedName>
</protein>
<comment type="caution">
    <text evidence="3">The sequence shown here is derived from an EMBL/GenBank/DDBJ whole genome shotgun (WGS) entry which is preliminary data.</text>
</comment>
<name>A0ABD1SDX8_9LAMI</name>
<evidence type="ECO:0000313" key="3">
    <source>
        <dbReference type="EMBL" id="KAL2498957.1"/>
    </source>
</evidence>
<dbReference type="Pfam" id="PF00078">
    <property type="entry name" value="RVT_1"/>
    <property type="match status" value="1"/>
</dbReference>
<dbReference type="Gene3D" id="3.30.420.10">
    <property type="entry name" value="Ribonuclease H-like superfamily/Ribonuclease H"/>
    <property type="match status" value="1"/>
</dbReference>
<feature type="domain" description="RNase H type-1" evidence="2">
    <location>
        <begin position="489"/>
        <end position="603"/>
    </location>
</feature>
<dbReference type="PANTHER" id="PTHR47723">
    <property type="entry name" value="OS05G0353850 PROTEIN"/>
    <property type="match status" value="1"/>
</dbReference>
<reference evidence="4" key="1">
    <citation type="submission" date="2024-07" db="EMBL/GenBank/DDBJ databases">
        <title>Two chromosome-level genome assemblies of Korean endemic species Abeliophyllum distichum and Forsythia ovata (Oleaceae).</title>
        <authorList>
            <person name="Jang H."/>
        </authorList>
    </citation>
    <scope>NUCLEOTIDE SEQUENCE [LARGE SCALE GENOMIC DNA]</scope>
</reference>
<dbReference type="InterPro" id="IPR012337">
    <property type="entry name" value="RNaseH-like_sf"/>
</dbReference>
<organism evidence="3 4">
    <name type="scientific">Abeliophyllum distichum</name>
    <dbReference type="NCBI Taxonomy" id="126358"/>
    <lineage>
        <taxon>Eukaryota</taxon>
        <taxon>Viridiplantae</taxon>
        <taxon>Streptophyta</taxon>
        <taxon>Embryophyta</taxon>
        <taxon>Tracheophyta</taxon>
        <taxon>Spermatophyta</taxon>
        <taxon>Magnoliopsida</taxon>
        <taxon>eudicotyledons</taxon>
        <taxon>Gunneridae</taxon>
        <taxon>Pentapetalae</taxon>
        <taxon>asterids</taxon>
        <taxon>lamiids</taxon>
        <taxon>Lamiales</taxon>
        <taxon>Oleaceae</taxon>
        <taxon>Forsythieae</taxon>
        <taxon>Abeliophyllum</taxon>
    </lineage>
</organism>
<dbReference type="InterPro" id="IPR044730">
    <property type="entry name" value="RNase_H-like_dom_plant"/>
</dbReference>
<evidence type="ECO:0008006" key="5">
    <source>
        <dbReference type="Google" id="ProtNLM"/>
    </source>
</evidence>
<gene>
    <name evidence="3" type="ORF">Adt_24507</name>
</gene>
<dbReference type="InterPro" id="IPR002156">
    <property type="entry name" value="RNaseH_domain"/>
</dbReference>
<proteinExistence type="predicted"/>
<dbReference type="Pfam" id="PF13456">
    <property type="entry name" value="RVT_3"/>
    <property type="match status" value="1"/>
</dbReference>
<sequence>MAKAYDRLDWDFLMTVLERFGFDWMWRDMIKRCISECHFSVLVNGRPCGFFPSSRGLRQRDPISSSLFIIAADYFSRCLTQAFQQYPSMAYIHRSDTLVSHLCFANDMIIFANGQKQDKSGFIVPKKSPPSRIQILEHITGFKHWQQPFTYLGIPLFKGVRKTFLYDDLLQKIKSRISGWTFRLLSSSGKITLLRLTVCIGGDGKIFAFLLMRVVLGFRRLEDVVQAFSLKLWWLFRSQQSLWTQFLLGKYCRSNHPILAPIPHSASTVWRWLKGVGLIAEPHIAWQLGHGRIFFWHDCWMGNMTLAQMFAHREHTSVQVVEFFDDTGWDIDRLLLVLPHYMAVQVESLPLCLDVLNRLVGFLPSLLAACSHWEYSSGILWYDLVPNHPADYLFLLLAIVAWFSASGCDYSEEDSRPHGITDWHGAQSHHLPGPSHYFFAAYGQTLSDCALAWGPLPCTTFWYYSYFSYSQPPTLVYWRVPSVGSTKINTDGCIRDGFASDGGIIRYHTGHCIRAFSASYGDIFILEAELRAILQGIELARRMGLVDLWIETDSTLAVHCISRGGGSWVIQSMLRRIRHLLSFDRDTVSHIFREENQVADSLAFEGWD</sequence>
<dbReference type="SUPFAM" id="SSF53098">
    <property type="entry name" value="Ribonuclease H-like"/>
    <property type="match status" value="1"/>
</dbReference>
<dbReference type="InterPro" id="IPR036397">
    <property type="entry name" value="RNaseH_sf"/>
</dbReference>
<evidence type="ECO:0000259" key="1">
    <source>
        <dbReference type="Pfam" id="PF00078"/>
    </source>
</evidence>
<evidence type="ECO:0000259" key="2">
    <source>
        <dbReference type="Pfam" id="PF13456"/>
    </source>
</evidence>
<dbReference type="PANTHER" id="PTHR47723:SF19">
    <property type="entry name" value="POLYNUCLEOTIDYL TRANSFERASE, RIBONUCLEASE H-LIKE SUPERFAMILY PROTEIN"/>
    <property type="match status" value="1"/>
</dbReference>
<keyword evidence="4" id="KW-1185">Reference proteome</keyword>
<dbReference type="InterPro" id="IPR053151">
    <property type="entry name" value="RNase_H-like"/>
</dbReference>
<dbReference type="CDD" id="cd06222">
    <property type="entry name" value="RNase_H_like"/>
    <property type="match status" value="1"/>
</dbReference>
<dbReference type="AlphaFoldDB" id="A0ABD1SDX8"/>
<dbReference type="Proteomes" id="UP001604336">
    <property type="component" value="Unassembled WGS sequence"/>
</dbReference>
<feature type="domain" description="Reverse transcriptase" evidence="1">
    <location>
        <begin position="2"/>
        <end position="154"/>
    </location>
</feature>
<accession>A0ABD1SDX8</accession>
<dbReference type="InterPro" id="IPR000477">
    <property type="entry name" value="RT_dom"/>
</dbReference>